<evidence type="ECO:0000256" key="5">
    <source>
        <dbReference type="ARBA" id="ARBA00023136"/>
    </source>
</evidence>
<evidence type="ECO:0000256" key="3">
    <source>
        <dbReference type="ARBA" id="ARBA00022692"/>
    </source>
</evidence>
<keyword evidence="3" id="KW-0812">Transmembrane</keyword>
<proteinExistence type="predicted"/>
<evidence type="ECO:0000313" key="7">
    <source>
        <dbReference type="Proteomes" id="UP000560081"/>
    </source>
</evidence>
<organism evidence="6 7">
    <name type="scientific">Micrococcus flavus</name>
    <dbReference type="NCBI Taxonomy" id="384602"/>
    <lineage>
        <taxon>Bacteria</taxon>
        <taxon>Bacillati</taxon>
        <taxon>Actinomycetota</taxon>
        <taxon>Actinomycetes</taxon>
        <taxon>Micrococcales</taxon>
        <taxon>Micrococcaceae</taxon>
        <taxon>Micrococcus</taxon>
    </lineage>
</organism>
<dbReference type="InterPro" id="IPR019108">
    <property type="entry name" value="Caa3_assmbl_CtaG-rel"/>
</dbReference>
<protein>
    <submittedName>
        <fullName evidence="6">Putative membrane protein</fullName>
    </submittedName>
</protein>
<keyword evidence="2" id="KW-1003">Cell membrane</keyword>
<dbReference type="OrthoDB" id="5024156at2"/>
<evidence type="ECO:0000313" key="6">
    <source>
        <dbReference type="EMBL" id="MBB4881764.1"/>
    </source>
</evidence>
<reference evidence="6 7" key="1">
    <citation type="submission" date="2020-08" db="EMBL/GenBank/DDBJ databases">
        <title>Sequencing the genomes of 1000 actinobacteria strains.</title>
        <authorList>
            <person name="Klenk H.-P."/>
        </authorList>
    </citation>
    <scope>NUCLEOTIDE SEQUENCE [LARGE SCALE GENOMIC DNA]</scope>
    <source>
        <strain evidence="6 7">DSM 19079</strain>
    </source>
</reference>
<dbReference type="Proteomes" id="UP000560081">
    <property type="component" value="Unassembled WGS sequence"/>
</dbReference>
<comment type="caution">
    <text evidence="6">The sequence shown here is derived from an EMBL/GenBank/DDBJ whole genome shotgun (WGS) entry which is preliminary data.</text>
</comment>
<accession>A0A4Y8X0Y7</accession>
<evidence type="ECO:0000256" key="1">
    <source>
        <dbReference type="ARBA" id="ARBA00004651"/>
    </source>
</evidence>
<evidence type="ECO:0000256" key="4">
    <source>
        <dbReference type="ARBA" id="ARBA00022989"/>
    </source>
</evidence>
<dbReference type="GO" id="GO:0005886">
    <property type="term" value="C:plasma membrane"/>
    <property type="evidence" value="ECO:0007669"/>
    <property type="project" value="UniProtKB-SubCell"/>
</dbReference>
<gene>
    <name evidence="6" type="ORF">BJ976_000115</name>
</gene>
<keyword evidence="7" id="KW-1185">Reference proteome</keyword>
<sequence>MHEHGLGAELGAEAASAPFPLAGVVIGGGLLLFLILYVVLVCAGRRRGRAWSDARTLSAAAGVVAGVVAVGPLGVAGHHDFVAHMWGHLLLGMLAPMLLVLSAPVTVALRGLPVVWARRLSRVLSTPYVRVISHPVVAAVLNIGGLWLLYTTPLHGWMHASAVGHLVVHGHVLLAGWVFTAAMLQVDPAPHPHGHPLRAGVLVGFLALHAILSKHIYAHPPAGVGAAEAQEGAQLMYYGGDYIDLMLIALLCLDWYRRTAPTGPGRVGRGVAGAGAA</sequence>
<dbReference type="EMBL" id="JACHMC010000001">
    <property type="protein sequence ID" value="MBB4881764.1"/>
    <property type="molecule type" value="Genomic_DNA"/>
</dbReference>
<keyword evidence="4" id="KW-1133">Transmembrane helix</keyword>
<name>A0A4Y8X0Y7_9MICC</name>
<evidence type="ECO:0000256" key="2">
    <source>
        <dbReference type="ARBA" id="ARBA00022475"/>
    </source>
</evidence>
<dbReference type="RefSeq" id="WP_135030403.1">
    <property type="nucleotide sequence ID" value="NZ_BMLA01000010.1"/>
</dbReference>
<comment type="subcellular location">
    <subcellularLocation>
        <location evidence="1">Cell membrane</location>
        <topology evidence="1">Multi-pass membrane protein</topology>
    </subcellularLocation>
</comment>
<keyword evidence="5" id="KW-0472">Membrane</keyword>
<dbReference type="Pfam" id="PF09678">
    <property type="entry name" value="Caa3_CtaG"/>
    <property type="match status" value="1"/>
</dbReference>
<dbReference type="AlphaFoldDB" id="A0A4Y8X0Y7"/>